<accession>A0A8H3QYK8</accession>
<proteinExistence type="predicted"/>
<comment type="caution">
    <text evidence="1">The sequence shown here is derived from an EMBL/GenBank/DDBJ whole genome shotgun (WGS) entry which is preliminary data.</text>
</comment>
<name>A0A8H3QYK8_9GLOM</name>
<organism evidence="1 2">
    <name type="scientific">Rhizophagus clarus</name>
    <dbReference type="NCBI Taxonomy" id="94130"/>
    <lineage>
        <taxon>Eukaryota</taxon>
        <taxon>Fungi</taxon>
        <taxon>Fungi incertae sedis</taxon>
        <taxon>Mucoromycota</taxon>
        <taxon>Glomeromycotina</taxon>
        <taxon>Glomeromycetes</taxon>
        <taxon>Glomerales</taxon>
        <taxon>Glomeraceae</taxon>
        <taxon>Rhizophagus</taxon>
    </lineage>
</organism>
<evidence type="ECO:0000313" key="2">
    <source>
        <dbReference type="Proteomes" id="UP000615446"/>
    </source>
</evidence>
<evidence type="ECO:0000313" key="1">
    <source>
        <dbReference type="EMBL" id="GES96786.1"/>
    </source>
</evidence>
<gene>
    <name evidence="1" type="ORF">RCL2_002340200</name>
</gene>
<dbReference type="EMBL" id="BLAL01000252">
    <property type="protein sequence ID" value="GES96786.1"/>
    <property type="molecule type" value="Genomic_DNA"/>
</dbReference>
<dbReference type="Proteomes" id="UP000615446">
    <property type="component" value="Unassembled WGS sequence"/>
</dbReference>
<sequence length="70" mass="8313">MVWLPDLEFVKWNRSFRTDLLLTFEDLEGLDLEYILPDSLDEPRLGMCANKLLDSLDELRLEMYASYQVL</sequence>
<dbReference type="AlphaFoldDB" id="A0A8H3QYK8"/>
<reference evidence="1" key="1">
    <citation type="submission" date="2019-10" db="EMBL/GenBank/DDBJ databases">
        <title>Conservation and host-specific expression of non-tandemly repeated heterogenous ribosome RNA gene in arbuscular mycorrhizal fungi.</title>
        <authorList>
            <person name="Maeda T."/>
            <person name="Kobayashi Y."/>
            <person name="Nakagawa T."/>
            <person name="Ezawa T."/>
            <person name="Yamaguchi K."/>
            <person name="Bino T."/>
            <person name="Nishimoto Y."/>
            <person name="Shigenobu S."/>
            <person name="Kawaguchi M."/>
        </authorList>
    </citation>
    <scope>NUCLEOTIDE SEQUENCE</scope>
    <source>
        <strain evidence="1">HR1</strain>
    </source>
</reference>
<protein>
    <submittedName>
        <fullName evidence="1">Uncharacterized protein</fullName>
    </submittedName>
</protein>